<sequence length="104" mass="12315">MERRGHSSQALEKNKEGTEPLKRSFVGSFPDCDEIPSRNEIRRWAHQTWKGIFNIQVFDMNGIQFLFEFQSRRDAESVLAGRWKRNNHYMELEWWSPTAGAIPM</sequence>
<dbReference type="InterPro" id="IPR025558">
    <property type="entry name" value="DUF4283"/>
</dbReference>
<evidence type="ECO:0000313" key="3">
    <source>
        <dbReference type="EMBL" id="KAG5588494.1"/>
    </source>
</evidence>
<evidence type="ECO:0000259" key="2">
    <source>
        <dbReference type="Pfam" id="PF14111"/>
    </source>
</evidence>
<gene>
    <name evidence="3" type="ORF">H5410_048928</name>
</gene>
<dbReference type="Pfam" id="PF14111">
    <property type="entry name" value="DUF4283"/>
    <property type="match status" value="1"/>
</dbReference>
<feature type="domain" description="DUF4283" evidence="2">
    <location>
        <begin position="18"/>
        <end position="99"/>
    </location>
</feature>
<proteinExistence type="predicted"/>
<keyword evidence="4" id="KW-1185">Reference proteome</keyword>
<evidence type="ECO:0000256" key="1">
    <source>
        <dbReference type="SAM" id="MobiDB-lite"/>
    </source>
</evidence>
<reference evidence="3 4" key="1">
    <citation type="submission" date="2020-09" db="EMBL/GenBank/DDBJ databases">
        <title>De no assembly of potato wild relative species, Solanum commersonii.</title>
        <authorList>
            <person name="Cho K."/>
        </authorList>
    </citation>
    <scope>NUCLEOTIDE SEQUENCE [LARGE SCALE GENOMIC DNA]</scope>
    <source>
        <strain evidence="3">LZ3.2</strain>
        <tissue evidence="3">Leaf</tissue>
    </source>
</reference>
<protein>
    <recommendedName>
        <fullName evidence="2">DUF4283 domain-containing protein</fullName>
    </recommendedName>
</protein>
<dbReference type="PANTHER" id="PTHR34427:SF10">
    <property type="entry name" value="DUF4283 DOMAIN-CONTAINING PROTEIN"/>
    <property type="match status" value="1"/>
</dbReference>
<name>A0A9J5XN77_SOLCO</name>
<organism evidence="3 4">
    <name type="scientific">Solanum commersonii</name>
    <name type="common">Commerson's wild potato</name>
    <name type="synonym">Commerson's nightshade</name>
    <dbReference type="NCBI Taxonomy" id="4109"/>
    <lineage>
        <taxon>Eukaryota</taxon>
        <taxon>Viridiplantae</taxon>
        <taxon>Streptophyta</taxon>
        <taxon>Embryophyta</taxon>
        <taxon>Tracheophyta</taxon>
        <taxon>Spermatophyta</taxon>
        <taxon>Magnoliopsida</taxon>
        <taxon>eudicotyledons</taxon>
        <taxon>Gunneridae</taxon>
        <taxon>Pentapetalae</taxon>
        <taxon>asterids</taxon>
        <taxon>lamiids</taxon>
        <taxon>Solanales</taxon>
        <taxon>Solanaceae</taxon>
        <taxon>Solanoideae</taxon>
        <taxon>Solaneae</taxon>
        <taxon>Solanum</taxon>
    </lineage>
</organism>
<comment type="caution">
    <text evidence="3">The sequence shown here is derived from an EMBL/GenBank/DDBJ whole genome shotgun (WGS) entry which is preliminary data.</text>
</comment>
<dbReference type="EMBL" id="JACXVP010000009">
    <property type="protein sequence ID" value="KAG5588494.1"/>
    <property type="molecule type" value="Genomic_DNA"/>
</dbReference>
<dbReference type="PANTHER" id="PTHR34427">
    <property type="entry name" value="DUF4283 DOMAIN PROTEIN"/>
    <property type="match status" value="1"/>
</dbReference>
<feature type="compositionally biased region" description="Basic and acidic residues" evidence="1">
    <location>
        <begin position="12"/>
        <end position="22"/>
    </location>
</feature>
<dbReference type="AlphaFoldDB" id="A0A9J5XN77"/>
<dbReference type="Proteomes" id="UP000824120">
    <property type="component" value="Chromosome 9"/>
</dbReference>
<dbReference type="OrthoDB" id="10458912at2759"/>
<accession>A0A9J5XN77</accession>
<evidence type="ECO:0000313" key="4">
    <source>
        <dbReference type="Proteomes" id="UP000824120"/>
    </source>
</evidence>
<feature type="region of interest" description="Disordered" evidence="1">
    <location>
        <begin position="1"/>
        <end position="25"/>
    </location>
</feature>